<dbReference type="Proteomes" id="UP000053144">
    <property type="component" value="Chromosome 4"/>
</dbReference>
<protein>
    <submittedName>
        <fullName evidence="1">Uncharacterized protein</fullName>
    </submittedName>
</protein>
<dbReference type="OMA" id="KICLIAL"/>
<reference evidence="2" key="1">
    <citation type="journal article" date="2015" name="Proc. Natl. Acad. Sci. U.S.A.">
        <title>Genome sequencing of adzuki bean (Vigna angularis) provides insight into high starch and low fat accumulation and domestication.</title>
        <authorList>
            <person name="Yang K."/>
            <person name="Tian Z."/>
            <person name="Chen C."/>
            <person name="Luo L."/>
            <person name="Zhao B."/>
            <person name="Wang Z."/>
            <person name="Yu L."/>
            <person name="Li Y."/>
            <person name="Sun Y."/>
            <person name="Li W."/>
            <person name="Chen Y."/>
            <person name="Li Y."/>
            <person name="Zhang Y."/>
            <person name="Ai D."/>
            <person name="Zhao J."/>
            <person name="Shang C."/>
            <person name="Ma Y."/>
            <person name="Wu B."/>
            <person name="Wang M."/>
            <person name="Gao L."/>
            <person name="Sun D."/>
            <person name="Zhang P."/>
            <person name="Guo F."/>
            <person name="Wang W."/>
            <person name="Li Y."/>
            <person name="Wang J."/>
            <person name="Varshney R.K."/>
            <person name="Wang J."/>
            <person name="Ling H.Q."/>
            <person name="Wan P."/>
        </authorList>
    </citation>
    <scope>NUCLEOTIDE SEQUENCE</scope>
    <source>
        <strain evidence="2">cv. Jingnong 6</strain>
    </source>
</reference>
<dbReference type="AlphaFoldDB" id="A0A0L9UHY3"/>
<dbReference type="EMBL" id="CM003374">
    <property type="protein sequence ID" value="KOM42164.1"/>
    <property type="molecule type" value="Genomic_DNA"/>
</dbReference>
<evidence type="ECO:0000313" key="2">
    <source>
        <dbReference type="Proteomes" id="UP000053144"/>
    </source>
</evidence>
<evidence type="ECO:0000313" key="1">
    <source>
        <dbReference type="EMBL" id="KOM42164.1"/>
    </source>
</evidence>
<name>A0A0L9UHY3_PHAAN</name>
<accession>A0A0L9UHY3</accession>
<sequence length="122" mass="14087">MTLIQDNAVSTEEEAVTLMLQEILTDFESDGGQSYFKEETIEKVMEELYKEITVSALSPESPSPTPTLSSNVSLLRQEDQQDEPLEFEVAQKTEEEEFKDFDDEWLARMLNWSQVFDTTDCF</sequence>
<dbReference type="Gramene" id="KOM42164">
    <property type="protein sequence ID" value="KOM42164"/>
    <property type="gene ID" value="LR48_Vigan04g236200"/>
</dbReference>
<gene>
    <name evidence="1" type="ORF">LR48_Vigan04g236200</name>
</gene>
<organism evidence="1 2">
    <name type="scientific">Phaseolus angularis</name>
    <name type="common">Azuki bean</name>
    <name type="synonym">Vigna angularis</name>
    <dbReference type="NCBI Taxonomy" id="3914"/>
    <lineage>
        <taxon>Eukaryota</taxon>
        <taxon>Viridiplantae</taxon>
        <taxon>Streptophyta</taxon>
        <taxon>Embryophyta</taxon>
        <taxon>Tracheophyta</taxon>
        <taxon>Spermatophyta</taxon>
        <taxon>Magnoliopsida</taxon>
        <taxon>eudicotyledons</taxon>
        <taxon>Gunneridae</taxon>
        <taxon>Pentapetalae</taxon>
        <taxon>rosids</taxon>
        <taxon>fabids</taxon>
        <taxon>Fabales</taxon>
        <taxon>Fabaceae</taxon>
        <taxon>Papilionoideae</taxon>
        <taxon>50 kb inversion clade</taxon>
        <taxon>NPAAA clade</taxon>
        <taxon>indigoferoid/millettioid clade</taxon>
        <taxon>Phaseoleae</taxon>
        <taxon>Vigna</taxon>
    </lineage>
</organism>
<proteinExistence type="predicted"/>